<comment type="similarity">
    <text evidence="1 6 7">Belongs to the universal ribosomal protein uS17 family.</text>
</comment>
<evidence type="ECO:0000256" key="6">
    <source>
        <dbReference type="HAMAP-Rule" id="MF_01345"/>
    </source>
</evidence>
<evidence type="ECO:0000256" key="1">
    <source>
        <dbReference type="ARBA" id="ARBA00010254"/>
    </source>
</evidence>
<keyword evidence="5 6" id="KW-0687">Ribonucleoprotein</keyword>
<dbReference type="GO" id="GO:0006412">
    <property type="term" value="P:translation"/>
    <property type="evidence" value="ECO:0007669"/>
    <property type="project" value="UniProtKB-UniRule"/>
</dbReference>
<dbReference type="EMBL" id="BCNO01000003">
    <property type="protein sequence ID" value="GAQ95823.1"/>
    <property type="molecule type" value="Genomic_DNA"/>
</dbReference>
<keyword evidence="3 6" id="KW-0694">RNA-binding</keyword>
<dbReference type="STRING" id="86166.TAGGR_3301"/>
<dbReference type="NCBIfam" id="NF004123">
    <property type="entry name" value="PRK05610.1"/>
    <property type="match status" value="1"/>
</dbReference>
<dbReference type="NCBIfam" id="TIGR03635">
    <property type="entry name" value="uS17_bact"/>
    <property type="match status" value="1"/>
</dbReference>
<dbReference type="SUPFAM" id="SSF50249">
    <property type="entry name" value="Nucleic acid-binding proteins"/>
    <property type="match status" value="1"/>
</dbReference>
<keyword evidence="9" id="KW-1185">Reference proteome</keyword>
<dbReference type="RefSeq" id="WP_059177242.1">
    <property type="nucleotide sequence ID" value="NZ_BCNO01000003.1"/>
</dbReference>
<dbReference type="PANTHER" id="PTHR10744:SF1">
    <property type="entry name" value="SMALL RIBOSOMAL SUBUNIT PROTEIN US17M"/>
    <property type="match status" value="1"/>
</dbReference>
<dbReference type="Proteomes" id="UP000054976">
    <property type="component" value="Unassembled WGS sequence"/>
</dbReference>
<dbReference type="OrthoDB" id="9811714at2"/>
<evidence type="ECO:0000313" key="8">
    <source>
        <dbReference type="EMBL" id="GAQ95823.1"/>
    </source>
</evidence>
<evidence type="ECO:0000313" key="9">
    <source>
        <dbReference type="Proteomes" id="UP000054976"/>
    </source>
</evidence>
<accession>A0A0U9HY70</accession>
<keyword evidence="4 6" id="KW-0689">Ribosomal protein</keyword>
<dbReference type="InterPro" id="IPR019979">
    <property type="entry name" value="Ribosomal_uS17_CS"/>
</dbReference>
<dbReference type="PROSITE" id="PS00056">
    <property type="entry name" value="RIBOSOMAL_S17"/>
    <property type="match status" value="1"/>
</dbReference>
<comment type="function">
    <text evidence="6">One of the primary rRNA binding proteins, it binds specifically to the 5'-end of 16S ribosomal RNA.</text>
</comment>
<dbReference type="PANTHER" id="PTHR10744">
    <property type="entry name" value="40S RIBOSOMAL PROTEIN S11 FAMILY MEMBER"/>
    <property type="match status" value="1"/>
</dbReference>
<name>A0A0U9HY70_9BACT</name>
<gene>
    <name evidence="6" type="primary">rpsQ</name>
    <name evidence="8" type="ORF">TAGGR_3301</name>
</gene>
<dbReference type="Gene3D" id="2.40.50.140">
    <property type="entry name" value="Nucleic acid-binding proteins"/>
    <property type="match status" value="1"/>
</dbReference>
<evidence type="ECO:0000256" key="2">
    <source>
        <dbReference type="ARBA" id="ARBA00022730"/>
    </source>
</evidence>
<dbReference type="Pfam" id="PF00366">
    <property type="entry name" value="Ribosomal_S17"/>
    <property type="match status" value="1"/>
</dbReference>
<proteinExistence type="inferred from homology"/>
<dbReference type="InterPro" id="IPR012340">
    <property type="entry name" value="NA-bd_OB-fold"/>
</dbReference>
<evidence type="ECO:0000256" key="7">
    <source>
        <dbReference type="RuleBase" id="RU003872"/>
    </source>
</evidence>
<dbReference type="FunFam" id="2.40.50.140:FF:000204">
    <property type="entry name" value="30S ribosomal protein S17"/>
    <property type="match status" value="1"/>
</dbReference>
<dbReference type="PRINTS" id="PR00973">
    <property type="entry name" value="RIBOSOMALS17"/>
</dbReference>
<dbReference type="AlphaFoldDB" id="A0A0U9HY70"/>
<dbReference type="InterPro" id="IPR000266">
    <property type="entry name" value="Ribosomal_uS17"/>
</dbReference>
<reference evidence="9" key="1">
    <citation type="submission" date="2016-01" db="EMBL/GenBank/DDBJ databases">
        <title>Draft genome sequence of Thermodesulfovibrio aggregans strain TGE-P1.</title>
        <authorList>
            <person name="Sekiguchi Y."/>
            <person name="Ohashi A."/>
            <person name="Matsuura N."/>
            <person name="Tourlousse M.D."/>
        </authorList>
    </citation>
    <scope>NUCLEOTIDE SEQUENCE [LARGE SCALE GENOMIC DNA]</scope>
    <source>
        <strain evidence="9">TGE-P1</strain>
    </source>
</reference>
<evidence type="ECO:0000256" key="5">
    <source>
        <dbReference type="ARBA" id="ARBA00023274"/>
    </source>
</evidence>
<sequence>MPKKILRGTVVSDKMDKTVVVSVERIFQHPLYKKTIKTRKKYKAHDEENMCKVGDRVEIIESKPISKTKRWKVLRILKEGDVQ</sequence>
<dbReference type="GO" id="GO:0019843">
    <property type="term" value="F:rRNA binding"/>
    <property type="evidence" value="ECO:0007669"/>
    <property type="project" value="UniProtKB-UniRule"/>
</dbReference>
<dbReference type="GO" id="GO:0003735">
    <property type="term" value="F:structural constituent of ribosome"/>
    <property type="evidence" value="ECO:0007669"/>
    <property type="project" value="UniProtKB-UniRule"/>
</dbReference>
<keyword evidence="2 6" id="KW-0699">rRNA-binding</keyword>
<dbReference type="CDD" id="cd00364">
    <property type="entry name" value="Ribosomal_uS17"/>
    <property type="match status" value="1"/>
</dbReference>
<organism evidence="8 9">
    <name type="scientific">Thermodesulfovibrio aggregans</name>
    <dbReference type="NCBI Taxonomy" id="86166"/>
    <lineage>
        <taxon>Bacteria</taxon>
        <taxon>Pseudomonadati</taxon>
        <taxon>Nitrospirota</taxon>
        <taxon>Thermodesulfovibrionia</taxon>
        <taxon>Thermodesulfovibrionales</taxon>
        <taxon>Thermodesulfovibrionaceae</taxon>
        <taxon>Thermodesulfovibrio</taxon>
    </lineage>
</organism>
<comment type="caution">
    <text evidence="8">The sequence shown here is derived from an EMBL/GenBank/DDBJ whole genome shotgun (WGS) entry which is preliminary data.</text>
</comment>
<evidence type="ECO:0000256" key="3">
    <source>
        <dbReference type="ARBA" id="ARBA00022884"/>
    </source>
</evidence>
<dbReference type="GO" id="GO:0022627">
    <property type="term" value="C:cytosolic small ribosomal subunit"/>
    <property type="evidence" value="ECO:0007669"/>
    <property type="project" value="UniProtKB-UniRule"/>
</dbReference>
<evidence type="ECO:0000256" key="4">
    <source>
        <dbReference type="ARBA" id="ARBA00022980"/>
    </source>
</evidence>
<comment type="subunit">
    <text evidence="6">Part of the 30S ribosomal subunit.</text>
</comment>
<dbReference type="InterPro" id="IPR019984">
    <property type="entry name" value="Ribosomal_uS17_bact/chlr"/>
</dbReference>
<protein>
    <recommendedName>
        <fullName evidence="6">Small ribosomal subunit protein uS17</fullName>
    </recommendedName>
</protein>
<dbReference type="HAMAP" id="MF_01345_B">
    <property type="entry name" value="Ribosomal_uS17_B"/>
    <property type="match status" value="1"/>
</dbReference>